<dbReference type="GO" id="GO:0005737">
    <property type="term" value="C:cytoplasm"/>
    <property type="evidence" value="ECO:0007669"/>
    <property type="project" value="UniProtKB-SubCell"/>
</dbReference>
<dbReference type="Pfam" id="PF16815">
    <property type="entry name" value="HRI1"/>
    <property type="match status" value="1"/>
</dbReference>
<dbReference type="OrthoDB" id="4045395at2759"/>
<dbReference type="InterPro" id="IPR043047">
    <property type="entry name" value="Hri1_N_sf"/>
</dbReference>
<evidence type="ECO:0000256" key="1">
    <source>
        <dbReference type="ARBA" id="ARBA00004123"/>
    </source>
</evidence>
<sequence>MGSISIREHIRWLPEEASEPTSTIVLTSPGRRFVDLRIFRPDGNASWNGQQEALSVNRLEWGIAGTSSSWMRDDGKGGQVRHSQWKHWIDSRTTSPENATDEGDMFPQADGTTLETGSMVNPATGRETAYEELWRDVDPAPTTTSAVKCVVLHFEGEAGVRASVVRLGQYCQGISREGDKLTAERWEWENGWKRTIRMGDGELPCEQVLDDGFVVKLDDEVKIGNRGWKVVEVSG</sequence>
<evidence type="ECO:0000313" key="9">
    <source>
        <dbReference type="Proteomes" id="UP000777438"/>
    </source>
</evidence>
<protein>
    <recommendedName>
        <fullName evidence="4">Protein HRI1</fullName>
    </recommendedName>
</protein>
<name>A0A9P8WCZ1_9HYPO</name>
<evidence type="ECO:0000313" key="8">
    <source>
        <dbReference type="EMBL" id="KAH6897372.1"/>
    </source>
</evidence>
<dbReference type="AlphaFoldDB" id="A0A9P8WCZ1"/>
<dbReference type="CDD" id="cd11693">
    <property type="entry name" value="HRI1_C_like"/>
    <property type="match status" value="1"/>
</dbReference>
<reference evidence="8 9" key="1">
    <citation type="journal article" date="2021" name="Nat. Commun.">
        <title>Genetic determinants of endophytism in the Arabidopsis root mycobiome.</title>
        <authorList>
            <person name="Mesny F."/>
            <person name="Miyauchi S."/>
            <person name="Thiergart T."/>
            <person name="Pickel B."/>
            <person name="Atanasova L."/>
            <person name="Karlsson M."/>
            <person name="Huettel B."/>
            <person name="Barry K.W."/>
            <person name="Haridas S."/>
            <person name="Chen C."/>
            <person name="Bauer D."/>
            <person name="Andreopoulos W."/>
            <person name="Pangilinan J."/>
            <person name="LaButti K."/>
            <person name="Riley R."/>
            <person name="Lipzen A."/>
            <person name="Clum A."/>
            <person name="Drula E."/>
            <person name="Henrissat B."/>
            <person name="Kohler A."/>
            <person name="Grigoriev I.V."/>
            <person name="Martin F.M."/>
            <person name="Hacquard S."/>
        </authorList>
    </citation>
    <scope>NUCLEOTIDE SEQUENCE [LARGE SCALE GENOMIC DNA]</scope>
    <source>
        <strain evidence="8 9">MPI-CAGE-CH-0241</strain>
    </source>
</reference>
<evidence type="ECO:0000256" key="2">
    <source>
        <dbReference type="ARBA" id="ARBA00004496"/>
    </source>
</evidence>
<gene>
    <name evidence="8" type="ORF">B0T10DRAFT_476689</name>
</gene>
<evidence type="ECO:0000256" key="6">
    <source>
        <dbReference type="ARBA" id="ARBA00023242"/>
    </source>
</evidence>
<proteinExistence type="inferred from homology"/>
<keyword evidence="5" id="KW-0963">Cytoplasm</keyword>
<evidence type="ECO:0000256" key="5">
    <source>
        <dbReference type="ARBA" id="ARBA00022490"/>
    </source>
</evidence>
<keyword evidence="6" id="KW-0539">Nucleus</keyword>
<keyword evidence="9" id="KW-1185">Reference proteome</keyword>
<dbReference type="InterPro" id="IPR038744">
    <property type="entry name" value="Hri1_N"/>
</dbReference>
<feature type="region of interest" description="Disordered" evidence="7">
    <location>
        <begin position="91"/>
        <end position="121"/>
    </location>
</feature>
<comment type="caution">
    <text evidence="8">The sequence shown here is derived from an EMBL/GenBank/DDBJ whole genome shotgun (WGS) entry which is preliminary data.</text>
</comment>
<dbReference type="EMBL" id="JAGPYM010000003">
    <property type="protein sequence ID" value="KAH6897372.1"/>
    <property type="molecule type" value="Genomic_DNA"/>
</dbReference>
<dbReference type="Gene3D" id="2.40.128.320">
    <property type="entry name" value="Protein HRI1, N-terminal domain"/>
    <property type="match status" value="1"/>
</dbReference>
<comment type="subcellular location">
    <subcellularLocation>
        <location evidence="2">Cytoplasm</location>
    </subcellularLocation>
    <subcellularLocation>
        <location evidence="1">Nucleus</location>
    </subcellularLocation>
</comment>
<dbReference type="Proteomes" id="UP000777438">
    <property type="component" value="Unassembled WGS sequence"/>
</dbReference>
<organism evidence="8 9">
    <name type="scientific">Thelonectria olida</name>
    <dbReference type="NCBI Taxonomy" id="1576542"/>
    <lineage>
        <taxon>Eukaryota</taxon>
        <taxon>Fungi</taxon>
        <taxon>Dikarya</taxon>
        <taxon>Ascomycota</taxon>
        <taxon>Pezizomycotina</taxon>
        <taxon>Sordariomycetes</taxon>
        <taxon>Hypocreomycetidae</taxon>
        <taxon>Hypocreales</taxon>
        <taxon>Nectriaceae</taxon>
        <taxon>Thelonectria</taxon>
    </lineage>
</organism>
<evidence type="ECO:0000256" key="7">
    <source>
        <dbReference type="SAM" id="MobiDB-lite"/>
    </source>
</evidence>
<dbReference type="CDD" id="cd11692">
    <property type="entry name" value="HRI1_N_like"/>
    <property type="match status" value="1"/>
</dbReference>
<dbReference type="GO" id="GO:0005634">
    <property type="term" value="C:nucleus"/>
    <property type="evidence" value="ECO:0007669"/>
    <property type="project" value="UniProtKB-SubCell"/>
</dbReference>
<evidence type="ECO:0000256" key="3">
    <source>
        <dbReference type="ARBA" id="ARBA00005229"/>
    </source>
</evidence>
<accession>A0A9P8WCZ1</accession>
<dbReference type="InterPro" id="IPR031818">
    <property type="entry name" value="Hri1"/>
</dbReference>
<feature type="compositionally biased region" description="Polar residues" evidence="7">
    <location>
        <begin position="110"/>
        <end position="121"/>
    </location>
</feature>
<evidence type="ECO:0000256" key="4">
    <source>
        <dbReference type="ARBA" id="ARBA00017063"/>
    </source>
</evidence>
<comment type="similarity">
    <text evidence="3">Belongs to the HRI1 family.</text>
</comment>